<keyword evidence="3" id="KW-0813">Transport</keyword>
<keyword evidence="4" id="KW-1003">Cell membrane</keyword>
<feature type="transmembrane region" description="Helical" evidence="8">
    <location>
        <begin position="284"/>
        <end position="307"/>
    </location>
</feature>
<keyword evidence="6 8" id="KW-1133">Transmembrane helix</keyword>
<feature type="transmembrane region" description="Helical" evidence="8">
    <location>
        <begin position="313"/>
        <end position="331"/>
    </location>
</feature>
<reference evidence="9 10" key="1">
    <citation type="submission" date="2017-02" db="EMBL/GenBank/DDBJ databases">
        <authorList>
            <person name="Peterson S.W."/>
        </authorList>
    </citation>
    <scope>NUCLEOTIDE SEQUENCE [LARGE SCALE GENOMIC DNA]</scope>
    <source>
        <strain evidence="9 10">DSM 21481</strain>
    </source>
</reference>
<evidence type="ECO:0000256" key="3">
    <source>
        <dbReference type="ARBA" id="ARBA00022448"/>
    </source>
</evidence>
<dbReference type="PANTHER" id="PTHR30472">
    <property type="entry name" value="FERRIC ENTEROBACTIN TRANSPORT SYSTEM PERMEASE PROTEIN"/>
    <property type="match status" value="1"/>
</dbReference>
<feature type="transmembrane region" description="Helical" evidence="8">
    <location>
        <begin position="196"/>
        <end position="216"/>
    </location>
</feature>
<evidence type="ECO:0000256" key="6">
    <source>
        <dbReference type="ARBA" id="ARBA00022989"/>
    </source>
</evidence>
<dbReference type="GO" id="GO:0022857">
    <property type="term" value="F:transmembrane transporter activity"/>
    <property type="evidence" value="ECO:0007669"/>
    <property type="project" value="InterPro"/>
</dbReference>
<feature type="transmembrane region" description="Helical" evidence="8">
    <location>
        <begin position="97"/>
        <end position="116"/>
    </location>
</feature>
<dbReference type="GO" id="GO:0033214">
    <property type="term" value="P:siderophore-iron import into cell"/>
    <property type="evidence" value="ECO:0007669"/>
    <property type="project" value="TreeGrafter"/>
</dbReference>
<comment type="similarity">
    <text evidence="2">Belongs to the binding-protein-dependent transport system permease family. FecCD subfamily.</text>
</comment>
<evidence type="ECO:0000256" key="4">
    <source>
        <dbReference type="ARBA" id="ARBA00022475"/>
    </source>
</evidence>
<dbReference type="GO" id="GO:0005886">
    <property type="term" value="C:plasma membrane"/>
    <property type="evidence" value="ECO:0007669"/>
    <property type="project" value="UniProtKB-SubCell"/>
</dbReference>
<organism evidence="9 10">
    <name type="scientific">Krasilnikoviella flava</name>
    <dbReference type="NCBI Taxonomy" id="526729"/>
    <lineage>
        <taxon>Bacteria</taxon>
        <taxon>Bacillati</taxon>
        <taxon>Actinomycetota</taxon>
        <taxon>Actinomycetes</taxon>
        <taxon>Micrococcales</taxon>
        <taxon>Promicromonosporaceae</taxon>
        <taxon>Krasilnikoviella</taxon>
    </lineage>
</organism>
<evidence type="ECO:0000256" key="5">
    <source>
        <dbReference type="ARBA" id="ARBA00022692"/>
    </source>
</evidence>
<feature type="transmembrane region" description="Helical" evidence="8">
    <location>
        <begin position="151"/>
        <end position="176"/>
    </location>
</feature>
<comment type="subcellular location">
    <subcellularLocation>
        <location evidence="1">Cell membrane</location>
        <topology evidence="1">Multi-pass membrane protein</topology>
    </subcellularLocation>
</comment>
<evidence type="ECO:0000256" key="7">
    <source>
        <dbReference type="ARBA" id="ARBA00023136"/>
    </source>
</evidence>
<dbReference type="Proteomes" id="UP000189777">
    <property type="component" value="Unassembled WGS sequence"/>
</dbReference>
<evidence type="ECO:0000256" key="2">
    <source>
        <dbReference type="ARBA" id="ARBA00007935"/>
    </source>
</evidence>
<dbReference type="EMBL" id="FUZQ01000003">
    <property type="protein sequence ID" value="SKC57900.1"/>
    <property type="molecule type" value="Genomic_DNA"/>
</dbReference>
<dbReference type="RefSeq" id="WP_245807015.1">
    <property type="nucleotide sequence ID" value="NZ_FUZQ01000003.1"/>
</dbReference>
<protein>
    <submittedName>
        <fullName evidence="9">Iron complex transport system permease protein</fullName>
    </submittedName>
</protein>
<keyword evidence="5 8" id="KW-0812">Transmembrane</keyword>
<dbReference type="Gene3D" id="1.10.3470.10">
    <property type="entry name" value="ABC transporter involved in vitamin B12 uptake, BtuC"/>
    <property type="match status" value="1"/>
</dbReference>
<evidence type="ECO:0000313" key="10">
    <source>
        <dbReference type="Proteomes" id="UP000189777"/>
    </source>
</evidence>
<name>A0A1T5K2X0_9MICO</name>
<evidence type="ECO:0000256" key="1">
    <source>
        <dbReference type="ARBA" id="ARBA00004651"/>
    </source>
</evidence>
<feature type="transmembrane region" description="Helical" evidence="8">
    <location>
        <begin position="122"/>
        <end position="144"/>
    </location>
</feature>
<dbReference type="FunFam" id="1.10.3470.10:FF:000001">
    <property type="entry name" value="Vitamin B12 ABC transporter permease BtuC"/>
    <property type="match status" value="1"/>
</dbReference>
<sequence>MSPPDVRRRAPRQALLLVVLAAVLAAALLLSLMIGSRAIPAGDVLAALFADVDSDDATVVTSQRLPRTLVALAAGLALGAGGALMQGHTRNPLADPGLFGVNAGAAFGVAVLVFVLGVQAPAAIVLAALLGAGVAATLLFVLGLGALRGDALVMLAVLGTTLAAFLGAFTQGFVLLDRQTLDVMRFWDVGSVAGRDLSATALVLPLAVAGLVLALLNGGALSSLGLGEDVARSLGTGVLRARVVGIVAVTLLAGTTTAVCGPIGFVGLVAPHVARRFAGHDYRWIVPASALVGAVVVLVADTLGRVIAPPGELQVGIMMALVGAPVLLVITRRRRLVAL</sequence>
<dbReference type="STRING" id="526729.SAMN04324258_1782"/>
<dbReference type="CDD" id="cd06550">
    <property type="entry name" value="TM_ABC_iron-siderophores_like"/>
    <property type="match status" value="1"/>
</dbReference>
<evidence type="ECO:0000256" key="8">
    <source>
        <dbReference type="SAM" id="Phobius"/>
    </source>
</evidence>
<dbReference type="InterPro" id="IPR000522">
    <property type="entry name" value="ABC_transptr_permease_BtuC"/>
</dbReference>
<dbReference type="InterPro" id="IPR037294">
    <property type="entry name" value="ABC_BtuC-like"/>
</dbReference>
<gene>
    <name evidence="9" type="ORF">SAMN04324258_1782</name>
</gene>
<keyword evidence="10" id="KW-1185">Reference proteome</keyword>
<evidence type="ECO:0000313" key="9">
    <source>
        <dbReference type="EMBL" id="SKC57900.1"/>
    </source>
</evidence>
<dbReference type="SUPFAM" id="SSF81345">
    <property type="entry name" value="ABC transporter involved in vitamin B12 uptake, BtuC"/>
    <property type="match status" value="1"/>
</dbReference>
<dbReference type="AlphaFoldDB" id="A0A1T5K2X0"/>
<accession>A0A1T5K2X0</accession>
<dbReference type="Pfam" id="PF01032">
    <property type="entry name" value="FecCD"/>
    <property type="match status" value="1"/>
</dbReference>
<proteinExistence type="inferred from homology"/>
<keyword evidence="7 8" id="KW-0472">Membrane</keyword>
<dbReference type="PANTHER" id="PTHR30472:SF1">
    <property type="entry name" value="FE(3+) DICITRATE TRANSPORT SYSTEM PERMEASE PROTEIN FECC-RELATED"/>
    <property type="match status" value="1"/>
</dbReference>